<dbReference type="Pfam" id="PF20431">
    <property type="entry name" value="E_motif"/>
    <property type="match status" value="1"/>
</dbReference>
<sequence>MNNKVRPHIFRTLMPPPPLQLPPSATATAATKSFNSKLNRLSSVGEPHQVLWTYISMLKSCVAPDSFTYSSLLKACTALNLQSQGLCFHQHVIVNGFSSDPYIATSLITLYSKLGHISSARKVFDAMPVRDIVPWTAIVGSYSRAGDIDSAFFMYKKMQYEGIKPSAVTVLNMLSGISESDQLKCLHPSVVKCGLEFNVALINGMLNVYGKCGRVEDARNLFELMNDKDLVSWNSLISVYALVGNMSEILELLDRMRISGMEPDQQTFTSLIPTIAKEDNIRLGKAVHGQILSAGLGSSAHVETALMGMYLKQSNVNDAHRIFDTAKEKDVVMWTTMISGLVQNERADKALEVFRLMLISGVMPSSATLASAIAACAQLVSYKLGTSLHGYIMRQNIAVDVPFQNALVTMYAKCGYLDQSFVVFQMMQERDVVSWNAIVAANAQNGKLREAFCLFNEMRTALIKPDSVSVVCLLQACASIGAYQQGKWIHTFVIRSCLGPCIRIDTALVDMYCKCGNLAIARKCFDNMPQHDIVSWSTIIAGYGSHGQGETALEMYSRCLRDGFKPNPTIFLSILYACSHNGLIDQGIRLFESMINDFRIEPEFEHNGCIVDLLCRAGRVEDAYDFYKKMFPEPMADVLGIILDACRTKRKTELADTVAKEISLLKPVDPGKYVQLAHNYASMADWDGVGEAWGQMKSLGLKKVPGWSFIELHGTIMTFFRGHVCHPQYDDVVLVTNNLSKEIRELLLSPNHEDFMVEVT</sequence>
<reference evidence="5" key="2">
    <citation type="submission" date="2025-08" db="UniProtKB">
        <authorList>
            <consortium name="RefSeq"/>
        </authorList>
    </citation>
    <scope>IDENTIFICATION</scope>
    <source>
        <tissue evidence="5">Leaves</tissue>
    </source>
</reference>
<dbReference type="PANTHER" id="PTHR24015:SF1903">
    <property type="entry name" value="OS05G0305300 PROTEIN"/>
    <property type="match status" value="1"/>
</dbReference>
<feature type="repeat" description="PPR" evidence="3">
    <location>
        <begin position="198"/>
        <end position="228"/>
    </location>
</feature>
<proteinExistence type="inferred from homology"/>
<dbReference type="Gene3D" id="1.25.40.10">
    <property type="entry name" value="Tetratricopeptide repeat domain"/>
    <property type="match status" value="5"/>
</dbReference>
<feature type="repeat" description="PPR" evidence="3">
    <location>
        <begin position="330"/>
        <end position="364"/>
    </location>
</feature>
<dbReference type="InterPro" id="IPR046848">
    <property type="entry name" value="E_motif"/>
</dbReference>
<dbReference type="GO" id="GO:0009451">
    <property type="term" value="P:RNA modification"/>
    <property type="evidence" value="ECO:0007669"/>
    <property type="project" value="InterPro"/>
</dbReference>
<dbReference type="Proteomes" id="UP001652660">
    <property type="component" value="Chromosome 6c"/>
</dbReference>
<feature type="repeat" description="PPR" evidence="3">
    <location>
        <begin position="431"/>
        <end position="465"/>
    </location>
</feature>
<dbReference type="FunFam" id="1.25.40.10:FF:000205">
    <property type="entry name" value="Pentatricopeptide repeat-containing protein, mitochondrial"/>
    <property type="match status" value="1"/>
</dbReference>
<name>A0A6P6SKW4_COFAR</name>
<dbReference type="PROSITE" id="PS51375">
    <property type="entry name" value="PPR"/>
    <property type="match status" value="6"/>
</dbReference>
<evidence type="ECO:0000313" key="5">
    <source>
        <dbReference type="RefSeq" id="XP_027066723.1"/>
    </source>
</evidence>
<dbReference type="InterPro" id="IPR011990">
    <property type="entry name" value="TPR-like_helical_dom_sf"/>
</dbReference>
<dbReference type="Pfam" id="PF01535">
    <property type="entry name" value="PPR"/>
    <property type="match status" value="6"/>
</dbReference>
<protein>
    <submittedName>
        <fullName evidence="5">Pentatricopeptide repeat-containing protein At4g04370-like</fullName>
    </submittedName>
</protein>
<feature type="repeat" description="PPR" evidence="3">
    <location>
        <begin position="229"/>
        <end position="263"/>
    </location>
</feature>
<accession>A0A6P6SKW4</accession>
<organism evidence="4 5">
    <name type="scientific">Coffea arabica</name>
    <name type="common">Arabian coffee</name>
    <dbReference type="NCBI Taxonomy" id="13443"/>
    <lineage>
        <taxon>Eukaryota</taxon>
        <taxon>Viridiplantae</taxon>
        <taxon>Streptophyta</taxon>
        <taxon>Embryophyta</taxon>
        <taxon>Tracheophyta</taxon>
        <taxon>Spermatophyta</taxon>
        <taxon>Magnoliopsida</taxon>
        <taxon>eudicotyledons</taxon>
        <taxon>Gunneridae</taxon>
        <taxon>Pentapetalae</taxon>
        <taxon>asterids</taxon>
        <taxon>lamiids</taxon>
        <taxon>Gentianales</taxon>
        <taxon>Rubiaceae</taxon>
        <taxon>Ixoroideae</taxon>
        <taxon>Gardenieae complex</taxon>
        <taxon>Bertiereae - Coffeeae clade</taxon>
        <taxon>Coffeeae</taxon>
        <taxon>Coffea</taxon>
    </lineage>
</organism>
<evidence type="ECO:0000256" key="2">
    <source>
        <dbReference type="ARBA" id="ARBA00061659"/>
    </source>
</evidence>
<dbReference type="FunFam" id="1.25.40.10:FF:001093">
    <property type="entry name" value="Pentatricopeptide repeat-containing protein At2g34400"/>
    <property type="match status" value="1"/>
</dbReference>
<dbReference type="PANTHER" id="PTHR24015">
    <property type="entry name" value="OS07G0578800 PROTEIN-RELATED"/>
    <property type="match status" value="1"/>
</dbReference>
<dbReference type="GO" id="GO:0005739">
    <property type="term" value="C:mitochondrion"/>
    <property type="evidence" value="ECO:0007669"/>
    <property type="project" value="UniProtKB-ARBA"/>
</dbReference>
<feature type="repeat" description="PPR" evidence="3">
    <location>
        <begin position="532"/>
        <end position="566"/>
    </location>
</feature>
<dbReference type="OrthoDB" id="185373at2759"/>
<dbReference type="Pfam" id="PF13041">
    <property type="entry name" value="PPR_2"/>
    <property type="match status" value="4"/>
</dbReference>
<evidence type="ECO:0000256" key="3">
    <source>
        <dbReference type="PROSITE-ProRule" id="PRU00708"/>
    </source>
</evidence>
<dbReference type="InterPro" id="IPR002885">
    <property type="entry name" value="PPR_rpt"/>
</dbReference>
<dbReference type="RefSeq" id="XP_027066723.1">
    <property type="nucleotide sequence ID" value="XM_027210922.2"/>
</dbReference>
<dbReference type="InterPro" id="IPR046960">
    <property type="entry name" value="PPR_At4g14850-like_plant"/>
</dbReference>
<keyword evidence="4" id="KW-1185">Reference proteome</keyword>
<feature type="repeat" description="PPR" evidence="3">
    <location>
        <begin position="131"/>
        <end position="165"/>
    </location>
</feature>
<dbReference type="AlphaFoldDB" id="A0A6P6SKW4"/>
<dbReference type="GeneID" id="113692506"/>
<gene>
    <name evidence="5" type="primary">LOC113692506</name>
</gene>
<dbReference type="FunFam" id="1.25.40.10:FF:000351">
    <property type="entry name" value="Pentatricopeptide repeat-containing protein"/>
    <property type="match status" value="1"/>
</dbReference>
<dbReference type="NCBIfam" id="TIGR00756">
    <property type="entry name" value="PPR"/>
    <property type="match status" value="8"/>
</dbReference>
<comment type="similarity">
    <text evidence="2">Belongs to the PPR family. PCMP-E subfamily.</text>
</comment>
<dbReference type="GO" id="GO:0003723">
    <property type="term" value="F:RNA binding"/>
    <property type="evidence" value="ECO:0007669"/>
    <property type="project" value="InterPro"/>
</dbReference>
<dbReference type="FunFam" id="1.25.40.10:FF:000436">
    <property type="entry name" value="Pentatricopeptide repeat-containing protein At5g39350 family"/>
    <property type="match status" value="1"/>
</dbReference>
<evidence type="ECO:0000256" key="1">
    <source>
        <dbReference type="ARBA" id="ARBA00022737"/>
    </source>
</evidence>
<evidence type="ECO:0000313" key="4">
    <source>
        <dbReference type="Proteomes" id="UP001652660"/>
    </source>
</evidence>
<dbReference type="FunFam" id="1.25.40.10:FF:000682">
    <property type="entry name" value="Pentatricopeptide repeat-containing protein At3g16610"/>
    <property type="match status" value="1"/>
</dbReference>
<keyword evidence="1" id="KW-0677">Repeat</keyword>
<reference evidence="4" key="1">
    <citation type="journal article" date="2025" name="Foods">
        <title>Unveiling the Microbial Signatures of Arabica Coffee Cherries: Insights into Ripeness Specific Diversity, Functional Traits, and Implications for Quality and Safety.</title>
        <authorList>
            <consortium name="RefSeq"/>
            <person name="Tenea G.N."/>
            <person name="Cifuentes V."/>
            <person name="Reyes P."/>
            <person name="Cevallos-Vallejos M."/>
        </authorList>
    </citation>
    <scope>NUCLEOTIDE SEQUENCE [LARGE SCALE GENOMIC DNA]</scope>
</reference>